<accession>A0ABW0P472</accession>
<comment type="caution">
    <text evidence="2">The sequence shown here is derived from an EMBL/GenBank/DDBJ whole genome shotgun (WGS) entry which is preliminary data.</text>
</comment>
<protein>
    <submittedName>
        <fullName evidence="2">Uncharacterized protein</fullName>
    </submittedName>
</protein>
<feature type="region of interest" description="Disordered" evidence="1">
    <location>
        <begin position="62"/>
        <end position="83"/>
    </location>
</feature>
<feature type="region of interest" description="Disordered" evidence="1">
    <location>
        <begin position="1"/>
        <end position="48"/>
    </location>
</feature>
<proteinExistence type="predicted"/>
<organism evidence="2 3">
    <name type="scientific">Bosea massiliensis</name>
    <dbReference type="NCBI Taxonomy" id="151419"/>
    <lineage>
        <taxon>Bacteria</taxon>
        <taxon>Pseudomonadati</taxon>
        <taxon>Pseudomonadota</taxon>
        <taxon>Alphaproteobacteria</taxon>
        <taxon>Hyphomicrobiales</taxon>
        <taxon>Boseaceae</taxon>
        <taxon>Bosea</taxon>
    </lineage>
</organism>
<reference evidence="3" key="1">
    <citation type="journal article" date="2019" name="Int. J. Syst. Evol. Microbiol.">
        <title>The Global Catalogue of Microorganisms (GCM) 10K type strain sequencing project: providing services to taxonomists for standard genome sequencing and annotation.</title>
        <authorList>
            <consortium name="The Broad Institute Genomics Platform"/>
            <consortium name="The Broad Institute Genome Sequencing Center for Infectious Disease"/>
            <person name="Wu L."/>
            <person name="Ma J."/>
        </authorList>
    </citation>
    <scope>NUCLEOTIDE SEQUENCE [LARGE SCALE GENOMIC DNA]</scope>
    <source>
        <strain evidence="3">CCUG 43117</strain>
    </source>
</reference>
<dbReference type="EMBL" id="JBHSLU010000063">
    <property type="protein sequence ID" value="MFC5507220.1"/>
    <property type="molecule type" value="Genomic_DNA"/>
</dbReference>
<name>A0ABW0P472_9HYPH</name>
<keyword evidence="3" id="KW-1185">Reference proteome</keyword>
<dbReference type="RefSeq" id="WP_066725988.1">
    <property type="nucleotide sequence ID" value="NZ_JBHSLU010000063.1"/>
</dbReference>
<evidence type="ECO:0000313" key="2">
    <source>
        <dbReference type="EMBL" id="MFC5507220.1"/>
    </source>
</evidence>
<evidence type="ECO:0000256" key="1">
    <source>
        <dbReference type="SAM" id="MobiDB-lite"/>
    </source>
</evidence>
<dbReference type="Proteomes" id="UP001596060">
    <property type="component" value="Unassembled WGS sequence"/>
</dbReference>
<sequence>MATDTGPEGQQPEALATFAASARNDASKPPAIGLTATPETEPLAIAPEAKADAATKVLREGVLDRDQGADEAVDALPDRTRDS</sequence>
<gene>
    <name evidence="2" type="ORF">ACFPN9_18430</name>
</gene>
<evidence type="ECO:0000313" key="3">
    <source>
        <dbReference type="Proteomes" id="UP001596060"/>
    </source>
</evidence>